<dbReference type="OrthoDB" id="1913335at2759"/>
<reference evidence="2" key="1">
    <citation type="submission" date="2016-06" db="EMBL/GenBank/DDBJ databases">
        <title>Parallel loss of symbiosis genes in relatives of nitrogen-fixing non-legume Parasponia.</title>
        <authorList>
            <person name="Van Velzen R."/>
            <person name="Holmer R."/>
            <person name="Bu F."/>
            <person name="Rutten L."/>
            <person name="Van Zeijl A."/>
            <person name="Liu W."/>
            <person name="Santuari L."/>
            <person name="Cao Q."/>
            <person name="Sharma T."/>
            <person name="Shen D."/>
            <person name="Roswanjaya Y."/>
            <person name="Wardhani T."/>
            <person name="Kalhor M.S."/>
            <person name="Jansen J."/>
            <person name="Van den Hoogen J."/>
            <person name="Gungor B."/>
            <person name="Hartog M."/>
            <person name="Hontelez J."/>
            <person name="Verver J."/>
            <person name="Yang W.-C."/>
            <person name="Schijlen E."/>
            <person name="Repin R."/>
            <person name="Schilthuizen M."/>
            <person name="Schranz E."/>
            <person name="Heidstra R."/>
            <person name="Miyata K."/>
            <person name="Fedorova E."/>
            <person name="Kohlen W."/>
            <person name="Bisseling T."/>
            <person name="Smit S."/>
            <person name="Geurts R."/>
        </authorList>
    </citation>
    <scope>NUCLEOTIDE SEQUENCE [LARGE SCALE GENOMIC DNA]</scope>
    <source>
        <strain evidence="2">cv. WU1-14</strain>
    </source>
</reference>
<gene>
    <name evidence="1" type="ORF">PanWU01x14_359030</name>
</gene>
<dbReference type="EMBL" id="JXTB01000789">
    <property type="protein sequence ID" value="PON32717.1"/>
    <property type="molecule type" value="Genomic_DNA"/>
</dbReference>
<comment type="caution">
    <text evidence="1">The sequence shown here is derived from an EMBL/GenBank/DDBJ whole genome shotgun (WGS) entry which is preliminary data.</text>
</comment>
<organism evidence="1 2">
    <name type="scientific">Parasponia andersonii</name>
    <name type="common">Sponia andersonii</name>
    <dbReference type="NCBI Taxonomy" id="3476"/>
    <lineage>
        <taxon>Eukaryota</taxon>
        <taxon>Viridiplantae</taxon>
        <taxon>Streptophyta</taxon>
        <taxon>Embryophyta</taxon>
        <taxon>Tracheophyta</taxon>
        <taxon>Spermatophyta</taxon>
        <taxon>Magnoliopsida</taxon>
        <taxon>eudicotyledons</taxon>
        <taxon>Gunneridae</taxon>
        <taxon>Pentapetalae</taxon>
        <taxon>rosids</taxon>
        <taxon>fabids</taxon>
        <taxon>Rosales</taxon>
        <taxon>Cannabaceae</taxon>
        <taxon>Parasponia</taxon>
    </lineage>
</organism>
<proteinExistence type="predicted"/>
<accession>A0A2P5A865</accession>
<evidence type="ECO:0000313" key="1">
    <source>
        <dbReference type="EMBL" id="PON32717.1"/>
    </source>
</evidence>
<keyword evidence="2" id="KW-1185">Reference proteome</keyword>
<dbReference type="Proteomes" id="UP000237105">
    <property type="component" value="Unassembled WGS sequence"/>
</dbReference>
<feature type="non-terminal residue" evidence="1">
    <location>
        <position position="1"/>
    </location>
</feature>
<evidence type="ECO:0000313" key="2">
    <source>
        <dbReference type="Proteomes" id="UP000237105"/>
    </source>
</evidence>
<sequence length="105" mass="12311">IIIDMENDGKDDVYQFTLSQNNQGERKHKTKPRGTTQMKELIIKRSDNKKEVTAYNKWGQLTGDEGKHLANFCGLMVRRKIPINIDNWTLVPKDLKDELWHIIFV</sequence>
<protein>
    <submittedName>
        <fullName evidence="1">Uncharacterized protein</fullName>
    </submittedName>
</protein>
<name>A0A2P5A865_PARAD</name>
<dbReference type="AlphaFoldDB" id="A0A2P5A865"/>